<proteinExistence type="inferred from homology"/>
<comment type="similarity">
    <text evidence="2 8">Belongs to the peptidase C12 family.</text>
</comment>
<evidence type="ECO:0000256" key="2">
    <source>
        <dbReference type="ARBA" id="ARBA00009326"/>
    </source>
</evidence>
<evidence type="ECO:0000313" key="11">
    <source>
        <dbReference type="Proteomes" id="UP001291623"/>
    </source>
</evidence>
<dbReference type="Proteomes" id="UP001291623">
    <property type="component" value="Unassembled WGS sequence"/>
</dbReference>
<dbReference type="SUPFAM" id="SSF54001">
    <property type="entry name" value="Cysteine proteinases"/>
    <property type="match status" value="1"/>
</dbReference>
<gene>
    <name evidence="10" type="ORF">RND71_043285</name>
</gene>
<comment type="catalytic activity">
    <reaction evidence="1">
        <text>Thiol-dependent hydrolysis of ester, thioester, amide, peptide and isopeptide bonds formed by the C-terminal Gly of ubiquitin (a 76-residue protein attached to proteins as an intracellular targeting signal).</text>
        <dbReference type="EC" id="3.4.19.12"/>
    </reaction>
</comment>
<dbReference type="InterPro" id="IPR036959">
    <property type="entry name" value="Peptidase_C12_UCH_sf"/>
</dbReference>
<dbReference type="InterPro" id="IPR001578">
    <property type="entry name" value="Peptidase_C12_UCH"/>
</dbReference>
<protein>
    <recommendedName>
        <fullName evidence="3">ubiquitinyl hydrolase 1</fullName>
        <ecNumber evidence="3">3.4.19.12</ecNumber>
    </recommendedName>
</protein>
<feature type="domain" description="UCH catalytic" evidence="9">
    <location>
        <begin position="81"/>
        <end position="233"/>
    </location>
</feature>
<dbReference type="InterPro" id="IPR038765">
    <property type="entry name" value="Papain-like_cys_pep_sf"/>
</dbReference>
<comment type="caution">
    <text evidence="10">The sequence shown here is derived from an EMBL/GenBank/DDBJ whole genome shotgun (WGS) entry which is preliminary data.</text>
</comment>
<evidence type="ECO:0000256" key="4">
    <source>
        <dbReference type="ARBA" id="ARBA00022670"/>
    </source>
</evidence>
<dbReference type="GO" id="GO:0016579">
    <property type="term" value="P:protein deubiquitination"/>
    <property type="evidence" value="ECO:0007669"/>
    <property type="project" value="TreeGrafter"/>
</dbReference>
<evidence type="ECO:0000256" key="1">
    <source>
        <dbReference type="ARBA" id="ARBA00000707"/>
    </source>
</evidence>
<dbReference type="GO" id="GO:0004930">
    <property type="term" value="F:G protein-coupled receptor activity"/>
    <property type="evidence" value="ECO:0007669"/>
    <property type="project" value="InterPro"/>
</dbReference>
<sequence length="233" mass="26636">MKKNLMEHIIFQYLCCYELIQGASSNSPQQLVLLEEAKKNCTLEIENQSKKPNASKKCMDDGKWYVHSEQNNSWTNYTQSTFVDIKSLNLLNKYLFIGVNGVQVEELWSLTPENFAHLKPIHGLIFLFKWIPGQDEGGTVIAEPNDIFFAKQVINNACATQAILSVLLNCKHEDVDLGSTLTKFKEFTSSFDSSMKDFESILIIFFKFVYTSLVVSTMSKHAHLKRRRHAGLK</sequence>
<keyword evidence="5" id="KW-0833">Ubl conjugation pathway</keyword>
<keyword evidence="7" id="KW-0788">Thiol protease</keyword>
<evidence type="ECO:0000256" key="7">
    <source>
        <dbReference type="ARBA" id="ARBA00022807"/>
    </source>
</evidence>
<dbReference type="Gene3D" id="3.40.532.10">
    <property type="entry name" value="Peptidase C12, ubiquitin carboxyl-terminal hydrolase"/>
    <property type="match status" value="1"/>
</dbReference>
<evidence type="ECO:0000259" key="9">
    <source>
        <dbReference type="PROSITE" id="PS52048"/>
    </source>
</evidence>
<reference evidence="10" key="1">
    <citation type="submission" date="2023-12" db="EMBL/GenBank/DDBJ databases">
        <title>Genome assembly of Anisodus tanguticus.</title>
        <authorList>
            <person name="Wang Y.-J."/>
        </authorList>
    </citation>
    <scope>NUCLEOTIDE SEQUENCE</scope>
    <source>
        <strain evidence="10">KB-2021</strain>
        <tissue evidence="10">Leaf</tissue>
    </source>
</reference>
<dbReference type="PROSITE" id="PS52048">
    <property type="entry name" value="UCH_DOMAIN"/>
    <property type="match status" value="1"/>
</dbReference>
<keyword evidence="11" id="KW-1185">Reference proteome</keyword>
<dbReference type="Pfam" id="PF01088">
    <property type="entry name" value="Peptidase_C12"/>
    <property type="match status" value="1"/>
</dbReference>
<organism evidence="10 11">
    <name type="scientific">Anisodus tanguticus</name>
    <dbReference type="NCBI Taxonomy" id="243964"/>
    <lineage>
        <taxon>Eukaryota</taxon>
        <taxon>Viridiplantae</taxon>
        <taxon>Streptophyta</taxon>
        <taxon>Embryophyta</taxon>
        <taxon>Tracheophyta</taxon>
        <taxon>Spermatophyta</taxon>
        <taxon>Magnoliopsida</taxon>
        <taxon>eudicotyledons</taxon>
        <taxon>Gunneridae</taxon>
        <taxon>Pentapetalae</taxon>
        <taxon>asterids</taxon>
        <taxon>lamiids</taxon>
        <taxon>Solanales</taxon>
        <taxon>Solanaceae</taxon>
        <taxon>Solanoideae</taxon>
        <taxon>Hyoscyameae</taxon>
        <taxon>Anisodus</taxon>
    </lineage>
</organism>
<dbReference type="GO" id="GO:0005737">
    <property type="term" value="C:cytoplasm"/>
    <property type="evidence" value="ECO:0007669"/>
    <property type="project" value="TreeGrafter"/>
</dbReference>
<dbReference type="AlphaFoldDB" id="A0AAE1QS81"/>
<dbReference type="EC" id="3.4.19.12" evidence="3"/>
<dbReference type="GO" id="GO:0016020">
    <property type="term" value="C:membrane"/>
    <property type="evidence" value="ECO:0007669"/>
    <property type="project" value="InterPro"/>
</dbReference>
<dbReference type="InterPro" id="IPR036445">
    <property type="entry name" value="GPCR_2_extracell_dom_sf"/>
</dbReference>
<evidence type="ECO:0000256" key="8">
    <source>
        <dbReference type="PROSITE-ProRule" id="PRU01393"/>
    </source>
</evidence>
<comment type="caution">
    <text evidence="8">Lacks conserved residue(s) required for the propagation of feature annotation.</text>
</comment>
<name>A0AAE1QS81_9SOLA</name>
<dbReference type="PANTHER" id="PTHR10589:SF16">
    <property type="entry name" value="UBIQUITIN CARBOXYL-TERMINAL HYDROLASE ISOZYME L5"/>
    <property type="match status" value="1"/>
</dbReference>
<dbReference type="GO" id="GO:0004843">
    <property type="term" value="F:cysteine-type deubiquitinase activity"/>
    <property type="evidence" value="ECO:0007669"/>
    <property type="project" value="UniProtKB-EC"/>
</dbReference>
<dbReference type="GO" id="GO:0006511">
    <property type="term" value="P:ubiquitin-dependent protein catabolic process"/>
    <property type="evidence" value="ECO:0007669"/>
    <property type="project" value="InterPro"/>
</dbReference>
<keyword evidence="6" id="KW-0378">Hydrolase</keyword>
<keyword evidence="4" id="KW-0645">Protease</keyword>
<evidence type="ECO:0000256" key="6">
    <source>
        <dbReference type="ARBA" id="ARBA00022801"/>
    </source>
</evidence>
<evidence type="ECO:0000256" key="5">
    <source>
        <dbReference type="ARBA" id="ARBA00022786"/>
    </source>
</evidence>
<accession>A0AAE1QS81</accession>
<evidence type="ECO:0000256" key="3">
    <source>
        <dbReference type="ARBA" id="ARBA00012759"/>
    </source>
</evidence>
<dbReference type="EMBL" id="JAVYJV010000041">
    <property type="protein sequence ID" value="KAK4337287.1"/>
    <property type="molecule type" value="Genomic_DNA"/>
</dbReference>
<dbReference type="Gene3D" id="4.10.1240.10">
    <property type="entry name" value="GPCR, family 2, extracellular hormone receptor domain"/>
    <property type="match status" value="1"/>
</dbReference>
<dbReference type="PANTHER" id="PTHR10589">
    <property type="entry name" value="UBIQUITIN CARBOXYL-TERMINAL HYDROLASE"/>
    <property type="match status" value="1"/>
</dbReference>
<evidence type="ECO:0000313" key="10">
    <source>
        <dbReference type="EMBL" id="KAK4337287.1"/>
    </source>
</evidence>